<protein>
    <submittedName>
        <fullName evidence="5">HGF-like protein</fullName>
    </submittedName>
</protein>
<dbReference type="InterPro" id="IPR000001">
    <property type="entry name" value="Kringle"/>
</dbReference>
<evidence type="ECO:0000256" key="3">
    <source>
        <dbReference type="PROSITE-ProRule" id="PRU00121"/>
    </source>
</evidence>
<accession>A0ABY7EQC2</accession>
<dbReference type="EMBL" id="CP111019">
    <property type="protein sequence ID" value="WAR11297.1"/>
    <property type="molecule type" value="Genomic_DNA"/>
</dbReference>
<dbReference type="PROSITE" id="PS50070">
    <property type="entry name" value="KRINGLE_2"/>
    <property type="match status" value="1"/>
</dbReference>
<keyword evidence="1 3" id="KW-0420">Kringle</keyword>
<dbReference type="Pfam" id="PF00051">
    <property type="entry name" value="Kringle"/>
    <property type="match status" value="1"/>
</dbReference>
<evidence type="ECO:0000313" key="5">
    <source>
        <dbReference type="EMBL" id="WAR11297.1"/>
    </source>
</evidence>
<dbReference type="Gene3D" id="2.40.20.10">
    <property type="entry name" value="Plasminogen Kringle 4"/>
    <property type="match status" value="1"/>
</dbReference>
<dbReference type="InterPro" id="IPR013806">
    <property type="entry name" value="Kringle-like"/>
</dbReference>
<dbReference type="PRINTS" id="PR00018">
    <property type="entry name" value="KRINGLE"/>
</dbReference>
<feature type="domain" description="Kringle" evidence="4">
    <location>
        <begin position="57"/>
        <end position="141"/>
    </location>
</feature>
<proteinExistence type="predicted"/>
<keyword evidence="2" id="KW-1015">Disulfide bond</keyword>
<evidence type="ECO:0000259" key="4">
    <source>
        <dbReference type="PROSITE" id="PS50070"/>
    </source>
</evidence>
<dbReference type="SUPFAM" id="SSF57440">
    <property type="entry name" value="Kringle-like"/>
    <property type="match status" value="1"/>
</dbReference>
<evidence type="ECO:0000313" key="6">
    <source>
        <dbReference type="Proteomes" id="UP001164746"/>
    </source>
</evidence>
<dbReference type="Proteomes" id="UP001164746">
    <property type="component" value="Chromosome 8"/>
</dbReference>
<organism evidence="5 6">
    <name type="scientific">Mya arenaria</name>
    <name type="common">Soft-shell clam</name>
    <dbReference type="NCBI Taxonomy" id="6604"/>
    <lineage>
        <taxon>Eukaryota</taxon>
        <taxon>Metazoa</taxon>
        <taxon>Spiralia</taxon>
        <taxon>Lophotrochozoa</taxon>
        <taxon>Mollusca</taxon>
        <taxon>Bivalvia</taxon>
        <taxon>Autobranchia</taxon>
        <taxon>Heteroconchia</taxon>
        <taxon>Euheterodonta</taxon>
        <taxon>Imparidentia</taxon>
        <taxon>Neoheterodontei</taxon>
        <taxon>Myida</taxon>
        <taxon>Myoidea</taxon>
        <taxon>Myidae</taxon>
        <taxon>Mya</taxon>
    </lineage>
</organism>
<name>A0ABY7EQC2_MYAAR</name>
<gene>
    <name evidence="5" type="ORF">MAR_025477</name>
</gene>
<dbReference type="CDD" id="cd00108">
    <property type="entry name" value="KR"/>
    <property type="match status" value="1"/>
</dbReference>
<dbReference type="InterPro" id="IPR038178">
    <property type="entry name" value="Kringle_sf"/>
</dbReference>
<keyword evidence="6" id="KW-1185">Reference proteome</keyword>
<dbReference type="SMART" id="SM00130">
    <property type="entry name" value="KR"/>
    <property type="match status" value="1"/>
</dbReference>
<comment type="caution">
    <text evidence="3">Lacks conserved residue(s) required for the propagation of feature annotation.</text>
</comment>
<evidence type="ECO:0000256" key="1">
    <source>
        <dbReference type="ARBA" id="ARBA00022572"/>
    </source>
</evidence>
<dbReference type="PANTHER" id="PTHR24261">
    <property type="entry name" value="PLASMINOGEN-RELATED"/>
    <property type="match status" value="1"/>
</dbReference>
<dbReference type="PANTHER" id="PTHR24261:SF7">
    <property type="entry name" value="KRINGLE DOMAIN-CONTAINING PROTEIN"/>
    <property type="match status" value="1"/>
</dbReference>
<dbReference type="InterPro" id="IPR050759">
    <property type="entry name" value="Serine_protease_kringle"/>
</dbReference>
<evidence type="ECO:0000256" key="2">
    <source>
        <dbReference type="ARBA" id="ARBA00023157"/>
    </source>
</evidence>
<reference evidence="5" key="1">
    <citation type="submission" date="2022-11" db="EMBL/GenBank/DDBJ databases">
        <title>Centuries of genome instability and evolution in soft-shell clam transmissible cancer (bioRxiv).</title>
        <authorList>
            <person name="Hart S.F.M."/>
            <person name="Yonemitsu M.A."/>
            <person name="Giersch R.M."/>
            <person name="Beal B.F."/>
            <person name="Arriagada G."/>
            <person name="Davis B.W."/>
            <person name="Ostrander E.A."/>
            <person name="Goff S.P."/>
            <person name="Metzger M.J."/>
        </authorList>
    </citation>
    <scope>NUCLEOTIDE SEQUENCE</scope>
    <source>
        <strain evidence="5">MELC-2E11</strain>
        <tissue evidence="5">Siphon/mantle</tissue>
    </source>
</reference>
<sequence length="147" mass="16441">MDTCEVETEERIRSRQGMAVFSGTFDPAVLDAYFKYTSSDKRNFDCTTGFELIPGEDCWDGVNSAGYAGRVSTTSSGITCQAWASDFPNSHSRHEDYYFPHDGTDDAASNYCRDPEGSYGAPWCYTTNDDKRKRTCNIPICSKMQAI</sequence>